<keyword evidence="2" id="KW-1185">Reference proteome</keyword>
<dbReference type="Gene3D" id="3.40.50.150">
    <property type="entry name" value="Vaccinia Virus protein VP39"/>
    <property type="match status" value="1"/>
</dbReference>
<dbReference type="AlphaFoldDB" id="A0A4P6MSA9"/>
<dbReference type="GO" id="GO:0032259">
    <property type="term" value="P:methylation"/>
    <property type="evidence" value="ECO:0007669"/>
    <property type="project" value="UniProtKB-KW"/>
</dbReference>
<dbReference type="Pfam" id="PF13489">
    <property type="entry name" value="Methyltransf_23"/>
    <property type="match status" value="1"/>
</dbReference>
<dbReference type="EMBL" id="CP036164">
    <property type="protein sequence ID" value="QBF46454.1"/>
    <property type="molecule type" value="Genomic_DNA"/>
</dbReference>
<reference evidence="1 2" key="1">
    <citation type="submission" date="2019-02" db="EMBL/GenBank/DDBJ databases">
        <title>Genomic data mining of an Antarctic deep-sea actinobacterium, Janibacterlimosus P3-3-X1.</title>
        <authorList>
            <person name="Liao L."/>
            <person name="Chen B."/>
        </authorList>
    </citation>
    <scope>NUCLEOTIDE SEQUENCE [LARGE SCALE GENOMIC DNA]</scope>
    <source>
        <strain evidence="1 2">P3-3-X1</strain>
    </source>
</reference>
<dbReference type="GO" id="GO:0008168">
    <property type="term" value="F:methyltransferase activity"/>
    <property type="evidence" value="ECO:0007669"/>
    <property type="project" value="UniProtKB-KW"/>
</dbReference>
<gene>
    <name evidence="1" type="ORF">EXU32_09430</name>
</gene>
<organism evidence="1 2">
    <name type="scientific">Janibacter limosus</name>
    <dbReference type="NCBI Taxonomy" id="53458"/>
    <lineage>
        <taxon>Bacteria</taxon>
        <taxon>Bacillati</taxon>
        <taxon>Actinomycetota</taxon>
        <taxon>Actinomycetes</taxon>
        <taxon>Micrococcales</taxon>
        <taxon>Intrasporangiaceae</taxon>
        <taxon>Janibacter</taxon>
    </lineage>
</organism>
<keyword evidence="1" id="KW-0808">Transferase</keyword>
<dbReference type="KEGG" id="jli:EXU32_09430"/>
<dbReference type="SUPFAM" id="SSF53335">
    <property type="entry name" value="S-adenosyl-L-methionine-dependent methyltransferases"/>
    <property type="match status" value="1"/>
</dbReference>
<accession>A0A4P6MSA9</accession>
<dbReference type="PANTHER" id="PTHR43861">
    <property type="entry name" value="TRANS-ACONITATE 2-METHYLTRANSFERASE-RELATED"/>
    <property type="match status" value="1"/>
</dbReference>
<dbReference type="CDD" id="cd02440">
    <property type="entry name" value="AdoMet_MTases"/>
    <property type="match status" value="1"/>
</dbReference>
<dbReference type="InterPro" id="IPR029063">
    <property type="entry name" value="SAM-dependent_MTases_sf"/>
</dbReference>
<sequence>MTVSLDMRPHPATLAGVTASMHDTDRGWDLVRLAEATPKALDGRVRSELERGRRDYQPLRSEVIDPADRAVPESPNNRARLERLADYVLDGDAIVEIGCGRGFVGGQLLAAGAGHYSAMDIVADYARSARAVLESLGHGDRLGHIRQQDLYTLTPRDLVDADLVVCSEVIEHVPDPEAALEAIGGALPEGGELLFTVPLLGKLEKVWGHLSIFTAERLQSMLERAGLTAHHVEPLVGQWVLVLAGPAGVPTQRQDERLTQLRVRAADHPEVALPADLTPVPTQPTRFDNVATRTLEVSAVGDAPPTAGVRVTPPDDADQTVRVAVEAGAVGDEVTGGVGISLAGAGPVEGARLSFEVEDVTHVRQVTVTFRRPDASPAGEWRWRPSDQDRARVAVAHTASLRPGAHRPPFSGPRRAQVPEADRVEVTATVAAGGTARLRIVRWGWIR</sequence>
<evidence type="ECO:0000313" key="1">
    <source>
        <dbReference type="EMBL" id="QBF46454.1"/>
    </source>
</evidence>
<dbReference type="Proteomes" id="UP000290408">
    <property type="component" value="Chromosome"/>
</dbReference>
<proteinExistence type="predicted"/>
<protein>
    <submittedName>
        <fullName evidence="1">Class I SAM-dependent methyltransferase</fullName>
    </submittedName>
</protein>
<name>A0A4P6MSA9_9MICO</name>
<evidence type="ECO:0000313" key="2">
    <source>
        <dbReference type="Proteomes" id="UP000290408"/>
    </source>
</evidence>
<dbReference type="OrthoDB" id="9777638at2"/>
<keyword evidence="1" id="KW-0489">Methyltransferase</keyword>